<dbReference type="Proteomes" id="UP000324897">
    <property type="component" value="Unassembled WGS sequence"/>
</dbReference>
<evidence type="ECO:0000313" key="4">
    <source>
        <dbReference type="EMBL" id="TVT98718.1"/>
    </source>
</evidence>
<dbReference type="Gene3D" id="4.10.60.10">
    <property type="entry name" value="Zinc finger, CCHC-type"/>
    <property type="match status" value="1"/>
</dbReference>
<dbReference type="SUPFAM" id="SSF57756">
    <property type="entry name" value="Retrovirus zinc finger-like domains"/>
    <property type="match status" value="1"/>
</dbReference>
<evidence type="ECO:0000256" key="1">
    <source>
        <dbReference type="PROSITE-ProRule" id="PRU00047"/>
    </source>
</evidence>
<evidence type="ECO:0000259" key="3">
    <source>
        <dbReference type="PROSITE" id="PS50158"/>
    </source>
</evidence>
<dbReference type="PANTHER" id="PTHR33170">
    <property type="entry name" value="DUF4283 DOMAIN-CONTAINING PROTEIN-RELATED"/>
    <property type="match status" value="1"/>
</dbReference>
<dbReference type="Gramene" id="TVT98718">
    <property type="protein sequence ID" value="TVT98718"/>
    <property type="gene ID" value="EJB05_55948"/>
</dbReference>
<feature type="compositionally biased region" description="Basic and acidic residues" evidence="2">
    <location>
        <begin position="628"/>
        <end position="662"/>
    </location>
</feature>
<comment type="caution">
    <text evidence="4">The sequence shown here is derived from an EMBL/GenBank/DDBJ whole genome shotgun (WGS) entry which is preliminary data.</text>
</comment>
<gene>
    <name evidence="4" type="ORF">EJB05_55948</name>
</gene>
<dbReference type="GO" id="GO:0008270">
    <property type="term" value="F:zinc ion binding"/>
    <property type="evidence" value="ECO:0007669"/>
    <property type="project" value="UniProtKB-KW"/>
</dbReference>
<proteinExistence type="predicted"/>
<keyword evidence="1" id="KW-0479">Metal-binding</keyword>
<dbReference type="GO" id="GO:0003676">
    <property type="term" value="F:nucleic acid binding"/>
    <property type="evidence" value="ECO:0007669"/>
    <property type="project" value="InterPro"/>
</dbReference>
<protein>
    <recommendedName>
        <fullName evidence="3">CCHC-type domain-containing protein</fullName>
    </recommendedName>
</protein>
<dbReference type="InterPro" id="IPR036875">
    <property type="entry name" value="Znf_CCHC_sf"/>
</dbReference>
<name>A0A5J9SII3_9POAL</name>
<feature type="compositionally biased region" description="Basic and acidic residues" evidence="2">
    <location>
        <begin position="461"/>
        <end position="470"/>
    </location>
</feature>
<feature type="region of interest" description="Disordered" evidence="2">
    <location>
        <begin position="628"/>
        <end position="724"/>
    </location>
</feature>
<feature type="compositionally biased region" description="Basic and acidic residues" evidence="2">
    <location>
        <begin position="482"/>
        <end position="505"/>
    </location>
</feature>
<feature type="compositionally biased region" description="Basic residues" evidence="2">
    <location>
        <begin position="708"/>
        <end position="724"/>
    </location>
</feature>
<dbReference type="SMART" id="SM00343">
    <property type="entry name" value="ZnF_C2HC"/>
    <property type="match status" value="2"/>
</dbReference>
<feature type="domain" description="CCHC-type" evidence="3">
    <location>
        <begin position="230"/>
        <end position="243"/>
    </location>
</feature>
<dbReference type="InterPro" id="IPR001878">
    <property type="entry name" value="Znf_CCHC"/>
</dbReference>
<dbReference type="PROSITE" id="PS50158">
    <property type="entry name" value="ZF_CCHC"/>
    <property type="match status" value="1"/>
</dbReference>
<accession>A0A5J9SII3</accession>
<organism evidence="4 5">
    <name type="scientific">Eragrostis curvula</name>
    <name type="common">weeping love grass</name>
    <dbReference type="NCBI Taxonomy" id="38414"/>
    <lineage>
        <taxon>Eukaryota</taxon>
        <taxon>Viridiplantae</taxon>
        <taxon>Streptophyta</taxon>
        <taxon>Embryophyta</taxon>
        <taxon>Tracheophyta</taxon>
        <taxon>Spermatophyta</taxon>
        <taxon>Magnoliopsida</taxon>
        <taxon>Liliopsida</taxon>
        <taxon>Poales</taxon>
        <taxon>Poaceae</taxon>
        <taxon>PACMAD clade</taxon>
        <taxon>Chloridoideae</taxon>
        <taxon>Eragrostideae</taxon>
        <taxon>Eragrostidinae</taxon>
        <taxon>Eragrostis</taxon>
    </lineage>
</organism>
<reference evidence="4 5" key="1">
    <citation type="journal article" date="2019" name="Sci. Rep.">
        <title>A high-quality genome of Eragrostis curvula grass provides insights into Poaceae evolution and supports new strategies to enhance forage quality.</title>
        <authorList>
            <person name="Carballo J."/>
            <person name="Santos B.A.C.M."/>
            <person name="Zappacosta D."/>
            <person name="Garbus I."/>
            <person name="Selva J.P."/>
            <person name="Gallo C.A."/>
            <person name="Diaz A."/>
            <person name="Albertini E."/>
            <person name="Caccamo M."/>
            <person name="Echenique V."/>
        </authorList>
    </citation>
    <scope>NUCLEOTIDE SEQUENCE [LARGE SCALE GENOMIC DNA]</scope>
    <source>
        <strain evidence="5">cv. Victoria</strain>
        <tissue evidence="4">Leaf</tissue>
    </source>
</reference>
<keyword evidence="5" id="KW-1185">Reference proteome</keyword>
<dbReference type="PANTHER" id="PTHR33170:SF40">
    <property type="entry name" value="OS04G0557100 PROTEIN"/>
    <property type="match status" value="1"/>
</dbReference>
<sequence>MGQQHLVDDVGVMARVQALRRRHWLQAPDEERIGNQLDYNRSRGYQGAGRNSGYGRPWTRPYNRPYRYNAYARGAGRQGHPGDVQHQVGGVAVPIGAQGHGNVPQVPAQGNAPQAPVHGNMPQPSPQVPIQSNTQLHGIAPQMPGHSNMPQPPQHMQGNNQQMGPNGNVLQVQVQSNAILPDHAPSQEVPFVVPEQEVPQVPEVFLKEKAGKSVASDGVSGEKKEKPKFCFRCYKPGHKKEECTANILCKICLSTDHLTAKCTVYKNPRPMASPVGYEVNGLGFYHIPFTPPPNVKTDNKSALVKVAGGTLSIPQLVQELARLISEKWNWQVNQLDKSSFMVPFPSRADLQRSVAFGKADIKEHGVSLLFEEWKEEDEGAELDNAWIRVFLLPKKLRVYPVLWAIGSMLGATQDVDMLTTDENDFGRINVAVMDIARIPRRLEPVIGKKYYVVHLQVEGRDPDPVDHMDMDGSGENGSGNGRNKDQTEKEGETKENSDVPKELQEKQANMSQSNNTRQQDGDPKNTNAVLIEEIDGIEDDFNVLRSSNYPKKAPAVQAMSWDNAMPASLRMACGLEVETQQMAMADGSYGPAAVQIVHSRLPNPAGPAANQMEAGLEHPDRAKLMALRPEKTPEKRSRRREQSADEMMQDRAERLKAKKNLDFGEAVNSDEESDDGLDYLTLGNLCGDLTEENMGEDSSPSLSDFKVVPRKKKSNPHKKKTGKN</sequence>
<dbReference type="EMBL" id="RWGY01000817">
    <property type="protein sequence ID" value="TVT98718.1"/>
    <property type="molecule type" value="Genomic_DNA"/>
</dbReference>
<keyword evidence="1" id="KW-0862">Zinc</keyword>
<dbReference type="OrthoDB" id="693261at2759"/>
<dbReference type="AlphaFoldDB" id="A0A5J9SII3"/>
<feature type="compositionally biased region" description="Polar residues" evidence="2">
    <location>
        <begin position="506"/>
        <end position="525"/>
    </location>
</feature>
<feature type="compositionally biased region" description="Acidic residues" evidence="2">
    <location>
        <begin position="668"/>
        <end position="677"/>
    </location>
</feature>
<evidence type="ECO:0000256" key="2">
    <source>
        <dbReference type="SAM" id="MobiDB-lite"/>
    </source>
</evidence>
<feature type="non-terminal residue" evidence="4">
    <location>
        <position position="1"/>
    </location>
</feature>
<feature type="region of interest" description="Disordered" evidence="2">
    <location>
        <begin position="461"/>
        <end position="525"/>
    </location>
</feature>
<keyword evidence="1" id="KW-0863">Zinc-finger</keyword>
<evidence type="ECO:0000313" key="5">
    <source>
        <dbReference type="Proteomes" id="UP000324897"/>
    </source>
</evidence>